<dbReference type="SMART" id="SM00642">
    <property type="entry name" value="Aamy"/>
    <property type="match status" value="1"/>
</dbReference>
<comment type="caution">
    <text evidence="3">The sequence shown here is derived from an EMBL/GenBank/DDBJ whole genome shotgun (WGS) entry which is preliminary data.</text>
</comment>
<evidence type="ECO:0000313" key="4">
    <source>
        <dbReference type="Proteomes" id="UP000823910"/>
    </source>
</evidence>
<reference evidence="3" key="1">
    <citation type="journal article" date="2021" name="PeerJ">
        <title>Extensive microbial diversity within the chicken gut microbiome revealed by metagenomics and culture.</title>
        <authorList>
            <person name="Gilroy R."/>
            <person name="Ravi A."/>
            <person name="Getino M."/>
            <person name="Pursley I."/>
            <person name="Horton D.L."/>
            <person name="Alikhan N.F."/>
            <person name="Baker D."/>
            <person name="Gharbi K."/>
            <person name="Hall N."/>
            <person name="Watson M."/>
            <person name="Adriaenssens E.M."/>
            <person name="Foster-Nyarko E."/>
            <person name="Jarju S."/>
            <person name="Secka A."/>
            <person name="Antonio M."/>
            <person name="Oren A."/>
            <person name="Chaudhuri R.R."/>
            <person name="La Ragione R."/>
            <person name="Hildebrand F."/>
            <person name="Pallen M.J."/>
        </authorList>
    </citation>
    <scope>NUCLEOTIDE SEQUENCE</scope>
    <source>
        <strain evidence="3">CHK180-15479</strain>
    </source>
</reference>
<gene>
    <name evidence="3" type="ORF">H9704_13955</name>
</gene>
<dbReference type="SUPFAM" id="SSF81296">
    <property type="entry name" value="E set domains"/>
    <property type="match status" value="1"/>
</dbReference>
<dbReference type="AlphaFoldDB" id="A0A9D2SJ80"/>
<evidence type="ECO:0000313" key="3">
    <source>
        <dbReference type="EMBL" id="HJC07224.1"/>
    </source>
</evidence>
<dbReference type="Gene3D" id="3.20.20.80">
    <property type="entry name" value="Glycosidases"/>
    <property type="match status" value="2"/>
</dbReference>
<sequence length="631" mass="71681">MKKAYRVSADESRLYPMGLTEIPGGIHAAFASPASSCALLLYRKGRKALKERILFPEAGRIGNVWSMTVQGDFTDLEYTFEADGKEVPDPYGKSFGERARWAHAEHRERVPRALCRGQEPFDWGKDRNPEIPLEDTVIYHMHVRGFTKHPSSGVSQEDRGTFRGILDKIPYMKELGVTAVEIMPPAEFEELIPEKVPDGPSLSAESVSVPEKKINYWGYIPALGFAPKAAYAGEGRMPEREFKNLAKCLHEAGMELIIELYFDGTQPQAYGLDMVRWWVREYHVDGVHLVGYAPLDLLAADPFLSRTKLFANGWGERKKEGARHLAEYGPEFMLEMRSFLKGDEGQLDNLAKNIRKNPEAVGAVNYMANTDGFTMMDMVSYDRKHNEANGEDGRDGTDYNQSWNCGAEGTTRKKKILALRKKQLKNAMLLLFLSQGTPLLMAGDEFGRTKKGNNNSYCQDNEISWVNWGLLKTNRDLYEFTKYVIAFRKAHPVFHMEKEPALMDYRSVGIPDVSYHGVKAWRPEFESFRRQLGIFYCGKYGIKPDGGEDDYFYVACNMHWEPHAFALPHLPKGMTWHIAFDTDDKEGSGFFEPGQEPILENPREVMVMARTIMVFIGKKDSAHNETTPLID</sequence>
<dbReference type="EMBL" id="DWWT01000076">
    <property type="protein sequence ID" value="HJC07224.1"/>
    <property type="molecule type" value="Genomic_DNA"/>
</dbReference>
<dbReference type="SUPFAM" id="SSF51011">
    <property type="entry name" value="Glycosyl hydrolase domain"/>
    <property type="match status" value="1"/>
</dbReference>
<dbReference type="Gene3D" id="2.60.40.10">
    <property type="entry name" value="Immunoglobulins"/>
    <property type="match status" value="1"/>
</dbReference>
<reference evidence="3" key="2">
    <citation type="submission" date="2021-04" db="EMBL/GenBank/DDBJ databases">
        <authorList>
            <person name="Gilroy R."/>
        </authorList>
    </citation>
    <scope>NUCLEOTIDE SEQUENCE</scope>
    <source>
        <strain evidence="3">CHK180-15479</strain>
    </source>
</reference>
<dbReference type="InterPro" id="IPR013780">
    <property type="entry name" value="Glyco_hydro_b"/>
</dbReference>
<dbReference type="InterPro" id="IPR013783">
    <property type="entry name" value="Ig-like_fold"/>
</dbReference>
<dbReference type="InterPro" id="IPR006047">
    <property type="entry name" value="GH13_cat_dom"/>
</dbReference>
<evidence type="ECO:0000259" key="2">
    <source>
        <dbReference type="SMART" id="SM00642"/>
    </source>
</evidence>
<dbReference type="Gene3D" id="2.60.40.1180">
    <property type="entry name" value="Golgi alpha-mannosidase II"/>
    <property type="match status" value="1"/>
</dbReference>
<evidence type="ECO:0000256" key="1">
    <source>
        <dbReference type="ARBA" id="ARBA00008061"/>
    </source>
</evidence>
<organism evidence="3 4">
    <name type="scientific">Candidatus Enterocloster excrementipullorum</name>
    <dbReference type="NCBI Taxonomy" id="2838559"/>
    <lineage>
        <taxon>Bacteria</taxon>
        <taxon>Bacillati</taxon>
        <taxon>Bacillota</taxon>
        <taxon>Clostridia</taxon>
        <taxon>Lachnospirales</taxon>
        <taxon>Lachnospiraceae</taxon>
        <taxon>Enterocloster</taxon>
    </lineage>
</organism>
<protein>
    <submittedName>
        <fullName evidence="3">Alpha-amylase</fullName>
    </submittedName>
</protein>
<dbReference type="InterPro" id="IPR014756">
    <property type="entry name" value="Ig_E-set"/>
</dbReference>
<feature type="domain" description="Glycosyl hydrolase family 13 catalytic" evidence="2">
    <location>
        <begin position="140"/>
        <end position="488"/>
    </location>
</feature>
<dbReference type="SUPFAM" id="SSF51445">
    <property type="entry name" value="(Trans)glycosidases"/>
    <property type="match status" value="1"/>
</dbReference>
<dbReference type="PANTHER" id="PTHR43002">
    <property type="entry name" value="GLYCOGEN DEBRANCHING ENZYME"/>
    <property type="match status" value="1"/>
</dbReference>
<comment type="similarity">
    <text evidence="1">Belongs to the glycosyl hydrolase 13 family.</text>
</comment>
<dbReference type="GO" id="GO:0005975">
    <property type="term" value="P:carbohydrate metabolic process"/>
    <property type="evidence" value="ECO:0007669"/>
    <property type="project" value="InterPro"/>
</dbReference>
<proteinExistence type="inferred from homology"/>
<dbReference type="Proteomes" id="UP000823910">
    <property type="component" value="Unassembled WGS sequence"/>
</dbReference>
<name>A0A9D2SJ80_9FIRM</name>
<accession>A0A9D2SJ80</accession>
<dbReference type="InterPro" id="IPR017853">
    <property type="entry name" value="GH"/>
</dbReference>